<proteinExistence type="predicted"/>
<protein>
    <submittedName>
        <fullName evidence="1">Uncharacterized protein</fullName>
    </submittedName>
</protein>
<reference evidence="1 2" key="1">
    <citation type="journal article" date="2018" name="BMC Genomics">
        <title>Comparative genome analyses reveal sequence features reflecting distinct modes of host-adaptation between dicot and monocot powdery mildew.</title>
        <authorList>
            <person name="Wu Y."/>
            <person name="Ma X."/>
            <person name="Pan Z."/>
            <person name="Kale S.D."/>
            <person name="Song Y."/>
            <person name="King H."/>
            <person name="Zhang Q."/>
            <person name="Presley C."/>
            <person name="Deng X."/>
            <person name="Wei C.I."/>
            <person name="Xiao S."/>
        </authorList>
    </citation>
    <scope>NUCLEOTIDE SEQUENCE [LARGE SCALE GENOMIC DNA]</scope>
    <source>
        <strain evidence="1">UMSG2</strain>
    </source>
</reference>
<sequence length="268" mass="30653">MVHASCGEMNPNSPSMVTKNSGIPSLLQGIPQGKEYSGETVVLDNGYPNYKRRRGPIIIKRVNGVNVALGNEWIVPYSPYLILKYGCGDRTTVEVQEDEIKTYIEGKYIGPMQADYRMMEYPTQKEYPPVVQLIVHLKDQQPVYFPESATSDQIHSAMARSRTSHKAYFDCNRQNEDGRAVLYQDFPENFVFHNDKQPYYWVKRQRGGAIRRMIFLSPCVGEDYFLRLLLTKNPGSISFEDLLTVNGILYGTFREAYVAHGLLDNDNE</sequence>
<accession>A0A420HWD1</accession>
<dbReference type="PANTHER" id="PTHR10492:SF57">
    <property type="entry name" value="ATP-DEPENDENT DNA HELICASE"/>
    <property type="match status" value="1"/>
</dbReference>
<dbReference type="Proteomes" id="UP000286134">
    <property type="component" value="Unassembled WGS sequence"/>
</dbReference>
<keyword evidence="2" id="KW-1185">Reference proteome</keyword>
<dbReference type="OrthoDB" id="4360910at2759"/>
<organism evidence="1 2">
    <name type="scientific">Erysiphe neolycopersici</name>
    <dbReference type="NCBI Taxonomy" id="212602"/>
    <lineage>
        <taxon>Eukaryota</taxon>
        <taxon>Fungi</taxon>
        <taxon>Dikarya</taxon>
        <taxon>Ascomycota</taxon>
        <taxon>Pezizomycotina</taxon>
        <taxon>Leotiomycetes</taxon>
        <taxon>Erysiphales</taxon>
        <taxon>Erysiphaceae</taxon>
        <taxon>Erysiphe</taxon>
    </lineage>
</organism>
<dbReference type="EMBL" id="MCFK01003911">
    <property type="protein sequence ID" value="RKF61755.1"/>
    <property type="molecule type" value="Genomic_DNA"/>
</dbReference>
<dbReference type="STRING" id="212602.A0A420HWD1"/>
<dbReference type="AlphaFoldDB" id="A0A420HWD1"/>
<evidence type="ECO:0000313" key="1">
    <source>
        <dbReference type="EMBL" id="RKF61755.1"/>
    </source>
</evidence>
<comment type="caution">
    <text evidence="1">The sequence shown here is derived from an EMBL/GenBank/DDBJ whole genome shotgun (WGS) entry which is preliminary data.</text>
</comment>
<name>A0A420HWD1_9PEZI</name>
<evidence type="ECO:0000313" key="2">
    <source>
        <dbReference type="Proteomes" id="UP000286134"/>
    </source>
</evidence>
<dbReference type="PANTHER" id="PTHR10492">
    <property type="match status" value="1"/>
</dbReference>
<gene>
    <name evidence="1" type="ORF">OnM2_039090</name>
</gene>